<name>A0A0H5SF74_HERHM</name>
<dbReference type="SUPFAM" id="SSF47413">
    <property type="entry name" value="lambda repressor-like DNA-binding domains"/>
    <property type="match status" value="1"/>
</dbReference>
<dbReference type="RefSeq" id="WP_103201659.1">
    <property type="nucleotide sequence ID" value="NZ_CVTD020000008.1"/>
</dbReference>
<dbReference type="PANTHER" id="PTHR37038:SF14">
    <property type="entry name" value="TRANSCRIPTIONAL ACTIVATOR"/>
    <property type="match status" value="1"/>
</dbReference>
<dbReference type="EMBL" id="CVTD020000008">
    <property type="protein sequence ID" value="CRZ33481.1"/>
    <property type="molecule type" value="Genomic_DNA"/>
</dbReference>
<dbReference type="InterPro" id="IPR010982">
    <property type="entry name" value="Lambda_DNA-bd_dom_sf"/>
</dbReference>
<dbReference type="Pfam" id="PF01381">
    <property type="entry name" value="HTH_3"/>
    <property type="match status" value="1"/>
</dbReference>
<protein>
    <recommendedName>
        <fullName evidence="1">HTH cro/C1-type domain-containing protein</fullName>
    </recommendedName>
</protein>
<dbReference type="Proteomes" id="UP000236497">
    <property type="component" value="Unassembled WGS sequence"/>
</dbReference>
<feature type="domain" description="HTH cro/C1-type" evidence="1">
    <location>
        <begin position="16"/>
        <end position="69"/>
    </location>
</feature>
<dbReference type="CDD" id="cd00093">
    <property type="entry name" value="HTH_XRE"/>
    <property type="match status" value="1"/>
</dbReference>
<dbReference type="GO" id="GO:0003677">
    <property type="term" value="F:DNA binding"/>
    <property type="evidence" value="ECO:0007669"/>
    <property type="project" value="InterPro"/>
</dbReference>
<dbReference type="Gene3D" id="1.25.40.10">
    <property type="entry name" value="Tetratricopeptide repeat domain"/>
    <property type="match status" value="1"/>
</dbReference>
<proteinExistence type="predicted"/>
<evidence type="ECO:0000259" key="1">
    <source>
        <dbReference type="PROSITE" id="PS50943"/>
    </source>
</evidence>
<evidence type="ECO:0000313" key="3">
    <source>
        <dbReference type="Proteomes" id="UP000236497"/>
    </source>
</evidence>
<sequence length="318" mass="37527">MYRDMEVRNNNIGTAIQYFRESFHISQSKLCKGICSVSTLSRIEAGERDVDALILETLLERLRKVTHHFELILTDFDYKAYICREEIKKKIKDKDIEKARKLIHEYDKLTIGKGSPHRQFIMVNRAYLNELEGKEPKTTIDLLMEAITCTVPDFNTNEIRDYYLSVTELNIILEILQRMIALGMDEKAERILNQIIGYLYWHGQMAYDRKIYLKVAVIAGKFFMKHNKIDKALEICDITLKMYKGSNKMDYIGELLYIKAQLLERKFIGSSEWEPGKKTDCLKLYLQAYHIFDFCEEKSEAESIRKHLREVYQWEDIG</sequence>
<dbReference type="InterPro" id="IPR001387">
    <property type="entry name" value="Cro/C1-type_HTH"/>
</dbReference>
<reference evidence="2 3" key="1">
    <citation type="submission" date="2015-06" db="EMBL/GenBank/DDBJ databases">
        <authorList>
            <person name="Wibberg Daniel"/>
        </authorList>
    </citation>
    <scope>NUCLEOTIDE SEQUENCE [LARGE SCALE GENOMIC DNA]</scope>
    <source>
        <strain evidence="2 3">T3/55T</strain>
    </source>
</reference>
<keyword evidence="3" id="KW-1185">Reference proteome</keyword>
<dbReference type="PROSITE" id="PS50943">
    <property type="entry name" value="HTH_CROC1"/>
    <property type="match status" value="1"/>
</dbReference>
<dbReference type="InterPro" id="IPR053163">
    <property type="entry name" value="HTH-type_regulator_Rgg"/>
</dbReference>
<dbReference type="PANTHER" id="PTHR37038">
    <property type="entry name" value="TRANSCRIPTIONAL REGULATOR-RELATED"/>
    <property type="match status" value="1"/>
</dbReference>
<dbReference type="AlphaFoldDB" id="A0A0H5SF74"/>
<evidence type="ECO:0000313" key="2">
    <source>
        <dbReference type="EMBL" id="CRZ33481.1"/>
    </source>
</evidence>
<dbReference type="SMART" id="SM00530">
    <property type="entry name" value="HTH_XRE"/>
    <property type="match status" value="1"/>
</dbReference>
<dbReference type="InterPro" id="IPR011990">
    <property type="entry name" value="TPR-like_helical_dom_sf"/>
</dbReference>
<gene>
    <name evidence="2" type="ORF">HHT355_0269</name>
</gene>
<organism evidence="2 3">
    <name type="scientific">Herbinix hemicellulosilytica</name>
    <dbReference type="NCBI Taxonomy" id="1564487"/>
    <lineage>
        <taxon>Bacteria</taxon>
        <taxon>Bacillati</taxon>
        <taxon>Bacillota</taxon>
        <taxon>Clostridia</taxon>
        <taxon>Lachnospirales</taxon>
        <taxon>Lachnospiraceae</taxon>
        <taxon>Herbinix</taxon>
    </lineage>
</organism>
<accession>A0A0H5SF74</accession>